<name>F6GYX4_VITVI</name>
<dbReference type="Proteomes" id="UP000009183">
    <property type="component" value="Chromosome 13"/>
</dbReference>
<proteinExistence type="predicted"/>
<protein>
    <submittedName>
        <fullName evidence="2">Uncharacterized protein</fullName>
    </submittedName>
</protein>
<feature type="region of interest" description="Disordered" evidence="1">
    <location>
        <begin position="1"/>
        <end position="40"/>
    </location>
</feature>
<sequence>MELSDMRRRQSRRTPAPLLSTENDGEVADGSGRREKGACGGAGCGEKWVFDRSMVVMSI</sequence>
<accession>F6GYX4</accession>
<evidence type="ECO:0000313" key="3">
    <source>
        <dbReference type="Proteomes" id="UP000009183"/>
    </source>
</evidence>
<organism evidence="2 3">
    <name type="scientific">Vitis vinifera</name>
    <name type="common">Grape</name>
    <dbReference type="NCBI Taxonomy" id="29760"/>
    <lineage>
        <taxon>Eukaryota</taxon>
        <taxon>Viridiplantae</taxon>
        <taxon>Streptophyta</taxon>
        <taxon>Embryophyta</taxon>
        <taxon>Tracheophyta</taxon>
        <taxon>Spermatophyta</taxon>
        <taxon>Magnoliopsida</taxon>
        <taxon>eudicotyledons</taxon>
        <taxon>Gunneridae</taxon>
        <taxon>Pentapetalae</taxon>
        <taxon>rosids</taxon>
        <taxon>Vitales</taxon>
        <taxon>Vitaceae</taxon>
        <taxon>Viteae</taxon>
        <taxon>Vitis</taxon>
    </lineage>
</organism>
<dbReference type="AlphaFoldDB" id="F6GYX4"/>
<keyword evidence="3" id="KW-1185">Reference proteome</keyword>
<evidence type="ECO:0000256" key="1">
    <source>
        <dbReference type="SAM" id="MobiDB-lite"/>
    </source>
</evidence>
<gene>
    <name evidence="2" type="ordered locus">VIT_13s0147g00170</name>
</gene>
<dbReference type="PaxDb" id="29760-VIT_13s0147g00170.t01"/>
<evidence type="ECO:0000313" key="2">
    <source>
        <dbReference type="EMBL" id="CCB45160.1"/>
    </source>
</evidence>
<dbReference type="EMBL" id="FN594976">
    <property type="protein sequence ID" value="CCB45160.1"/>
    <property type="molecule type" value="Genomic_DNA"/>
</dbReference>
<dbReference type="HOGENOM" id="CLU_2965619_0_0_1"/>
<dbReference type="InParanoid" id="F6GYX4"/>
<reference evidence="3" key="1">
    <citation type="journal article" date="2007" name="Nature">
        <title>The grapevine genome sequence suggests ancestral hexaploidization in major angiosperm phyla.</title>
        <authorList>
            <consortium name="The French-Italian Public Consortium for Grapevine Genome Characterization."/>
            <person name="Jaillon O."/>
            <person name="Aury J.-M."/>
            <person name="Noel B."/>
            <person name="Policriti A."/>
            <person name="Clepet C."/>
            <person name="Casagrande A."/>
            <person name="Choisne N."/>
            <person name="Aubourg S."/>
            <person name="Vitulo N."/>
            <person name="Jubin C."/>
            <person name="Vezzi A."/>
            <person name="Legeai F."/>
            <person name="Hugueney P."/>
            <person name="Dasilva C."/>
            <person name="Horner D."/>
            <person name="Mica E."/>
            <person name="Jublot D."/>
            <person name="Poulain J."/>
            <person name="Bruyere C."/>
            <person name="Billault A."/>
            <person name="Segurens B."/>
            <person name="Gouyvenoux M."/>
            <person name="Ugarte E."/>
            <person name="Cattonaro F."/>
            <person name="Anthouard V."/>
            <person name="Vico V."/>
            <person name="Del Fabbro C."/>
            <person name="Alaux M."/>
            <person name="Di Gaspero G."/>
            <person name="Dumas V."/>
            <person name="Felice N."/>
            <person name="Paillard S."/>
            <person name="Juman I."/>
            <person name="Moroldo M."/>
            <person name="Scalabrin S."/>
            <person name="Canaguier A."/>
            <person name="Le Clainche I."/>
            <person name="Malacrida G."/>
            <person name="Durand E."/>
            <person name="Pesole G."/>
            <person name="Laucou V."/>
            <person name="Chatelet P."/>
            <person name="Merdinoglu D."/>
            <person name="Delledonne M."/>
            <person name="Pezzotti M."/>
            <person name="Lecharny A."/>
            <person name="Scarpelli C."/>
            <person name="Artiguenave F."/>
            <person name="Pe M.E."/>
            <person name="Valle G."/>
            <person name="Morgante M."/>
            <person name="Caboche M."/>
            <person name="Adam-Blondon A.-F."/>
            <person name="Weissenbach J."/>
            <person name="Quetier F."/>
            <person name="Wincker P."/>
        </authorList>
    </citation>
    <scope>NUCLEOTIDE SEQUENCE [LARGE SCALE GENOMIC DNA]</scope>
    <source>
        <strain evidence="3">cv. Pinot noir / PN40024</strain>
    </source>
</reference>